<sequence length="287" mass="32230">MAHQGVLHEYTRSKVAFEFASLGHEKVVVFIGGLTDGLLTVPYIPVLAERLGQIGWSFVQIQFTSSFKGFGVSSLNQDITDIRALVEYLRSERGGARSKIVIFGHSTGSQDVMHYLLNCGDTVDAGIMQAPVSDREAFGSFMDPQVADRLNARAKSLVLKGQGFEILPREYAQYMMETPISAYRWCSLMLPEGDDDYFSSDLKADRLSSTFGKIKKPFLVAYGEKDEFAPEFVDKSRLIESWREHSDTKFWSQNSGIVKGASHRVDLDASREHLLEMVTAFLKEFEL</sequence>
<dbReference type="EMBL" id="LT598467">
    <property type="protein sequence ID" value="SCU95979.1"/>
    <property type="molecule type" value="Genomic_DNA"/>
</dbReference>
<dbReference type="SUPFAM" id="SSF53474">
    <property type="entry name" value="alpha/beta-Hydrolases"/>
    <property type="match status" value="1"/>
</dbReference>
<name>A0A1G4JY59_9SACH</name>
<dbReference type="InterPro" id="IPR029058">
    <property type="entry name" value="AB_hydrolase_fold"/>
</dbReference>
<protein>
    <submittedName>
        <fullName evidence="1">LAMI_0F04676g1_1</fullName>
    </submittedName>
</protein>
<proteinExistence type="predicted"/>
<gene>
    <name evidence="1" type="ORF">LAMI_0F04676G</name>
</gene>
<dbReference type="Gene3D" id="3.40.50.1820">
    <property type="entry name" value="alpha/beta hydrolase"/>
    <property type="match status" value="1"/>
</dbReference>
<dbReference type="PANTHER" id="PTHR31591:SF1">
    <property type="entry name" value="UPF0613 PROTEIN PB24D3.06C"/>
    <property type="match status" value="1"/>
</dbReference>
<dbReference type="PANTHER" id="PTHR31591">
    <property type="entry name" value="UPF0613 PROTEIN PB24D3.06C"/>
    <property type="match status" value="1"/>
</dbReference>
<dbReference type="AlphaFoldDB" id="A0A1G4JY59"/>
<dbReference type="Proteomes" id="UP000191024">
    <property type="component" value="Chromosome F"/>
</dbReference>
<reference evidence="2" key="1">
    <citation type="submission" date="2016-03" db="EMBL/GenBank/DDBJ databases">
        <authorList>
            <person name="Devillers H."/>
        </authorList>
    </citation>
    <scope>NUCLEOTIDE SEQUENCE [LARGE SCALE GENOMIC DNA]</scope>
</reference>
<accession>A0A1G4JY59</accession>
<evidence type="ECO:0000313" key="2">
    <source>
        <dbReference type="Proteomes" id="UP000191024"/>
    </source>
</evidence>
<keyword evidence="2" id="KW-1185">Reference proteome</keyword>
<dbReference type="InterPro" id="IPR013744">
    <property type="entry name" value="SidJ"/>
</dbReference>
<evidence type="ECO:0000313" key="1">
    <source>
        <dbReference type="EMBL" id="SCU95979.1"/>
    </source>
</evidence>
<organism evidence="1 2">
    <name type="scientific">Lachancea mirantina</name>
    <dbReference type="NCBI Taxonomy" id="1230905"/>
    <lineage>
        <taxon>Eukaryota</taxon>
        <taxon>Fungi</taxon>
        <taxon>Dikarya</taxon>
        <taxon>Ascomycota</taxon>
        <taxon>Saccharomycotina</taxon>
        <taxon>Saccharomycetes</taxon>
        <taxon>Saccharomycetales</taxon>
        <taxon>Saccharomycetaceae</taxon>
        <taxon>Lachancea</taxon>
    </lineage>
</organism>
<dbReference type="Pfam" id="PF08538">
    <property type="entry name" value="DUF1749"/>
    <property type="match status" value="1"/>
</dbReference>
<dbReference type="OrthoDB" id="10034502at2759"/>